<comment type="caution">
    <text evidence="2">The sequence shown here is derived from an EMBL/GenBank/DDBJ whole genome shotgun (WGS) entry which is preliminary data.</text>
</comment>
<reference evidence="2 3" key="1">
    <citation type="submission" date="2024-03" db="EMBL/GenBank/DDBJ databases">
        <title>The genome assembly and annotation of the cricket Gryllus longicercus Weissman &amp; Gray.</title>
        <authorList>
            <person name="Szrajer S."/>
            <person name="Gray D."/>
            <person name="Ylla G."/>
        </authorList>
    </citation>
    <scope>NUCLEOTIDE SEQUENCE [LARGE SCALE GENOMIC DNA]</scope>
    <source>
        <strain evidence="2">DAG 2021-001</strain>
        <tissue evidence="2">Whole body minus gut</tissue>
    </source>
</reference>
<evidence type="ECO:0000313" key="2">
    <source>
        <dbReference type="EMBL" id="KAK7871571.1"/>
    </source>
</evidence>
<feature type="compositionally biased region" description="Gly residues" evidence="1">
    <location>
        <begin position="1"/>
        <end position="16"/>
    </location>
</feature>
<dbReference type="EMBL" id="JAZDUA010000037">
    <property type="protein sequence ID" value="KAK7871571.1"/>
    <property type="molecule type" value="Genomic_DNA"/>
</dbReference>
<dbReference type="AlphaFoldDB" id="A0AAN9VZG9"/>
<feature type="region of interest" description="Disordered" evidence="1">
    <location>
        <begin position="1"/>
        <end position="90"/>
    </location>
</feature>
<proteinExistence type="predicted"/>
<evidence type="ECO:0000256" key="1">
    <source>
        <dbReference type="SAM" id="MobiDB-lite"/>
    </source>
</evidence>
<dbReference type="Proteomes" id="UP001378592">
    <property type="component" value="Unassembled WGS sequence"/>
</dbReference>
<gene>
    <name evidence="2" type="ORF">R5R35_010368</name>
</gene>
<evidence type="ECO:0000313" key="3">
    <source>
        <dbReference type="Proteomes" id="UP001378592"/>
    </source>
</evidence>
<name>A0AAN9VZG9_9ORTH</name>
<sequence length="155" mass="16424">MGGSGERGGECGGEGAGEGEGEGECASEGAGGLSRGLRRMSSPRRPSAVPARAAVPVLVSVPSAARRRPQPRSAPLRGQAQRRSPVSPGTRFSYCTRCTAAAAWPLAVRRRSQEHQRHVSDGRGLLGSKNCHLFTSTTAERRTLDEHSSSLCCRW</sequence>
<protein>
    <submittedName>
        <fullName evidence="2">Uncharacterized protein</fullName>
    </submittedName>
</protein>
<accession>A0AAN9VZG9</accession>
<feature type="compositionally biased region" description="Low complexity" evidence="1">
    <location>
        <begin position="43"/>
        <end position="64"/>
    </location>
</feature>
<organism evidence="2 3">
    <name type="scientific">Gryllus longicercus</name>
    <dbReference type="NCBI Taxonomy" id="2509291"/>
    <lineage>
        <taxon>Eukaryota</taxon>
        <taxon>Metazoa</taxon>
        <taxon>Ecdysozoa</taxon>
        <taxon>Arthropoda</taxon>
        <taxon>Hexapoda</taxon>
        <taxon>Insecta</taxon>
        <taxon>Pterygota</taxon>
        <taxon>Neoptera</taxon>
        <taxon>Polyneoptera</taxon>
        <taxon>Orthoptera</taxon>
        <taxon>Ensifera</taxon>
        <taxon>Gryllidea</taxon>
        <taxon>Grylloidea</taxon>
        <taxon>Gryllidae</taxon>
        <taxon>Gryllinae</taxon>
        <taxon>Gryllus</taxon>
    </lineage>
</organism>
<keyword evidence="3" id="KW-1185">Reference proteome</keyword>